<evidence type="ECO:0000256" key="2">
    <source>
        <dbReference type="ARBA" id="ARBA00022692"/>
    </source>
</evidence>
<dbReference type="GO" id="GO:0005886">
    <property type="term" value="C:plasma membrane"/>
    <property type="evidence" value="ECO:0007669"/>
    <property type="project" value="UniProtKB-SubCell"/>
</dbReference>
<organism evidence="8 9">
    <name type="scientific">Nocardia alba</name>
    <dbReference type="NCBI Taxonomy" id="225051"/>
    <lineage>
        <taxon>Bacteria</taxon>
        <taxon>Bacillati</taxon>
        <taxon>Actinomycetota</taxon>
        <taxon>Actinomycetes</taxon>
        <taxon>Mycobacteriales</taxon>
        <taxon>Nocardiaceae</taxon>
        <taxon>Nocardia</taxon>
    </lineage>
</organism>
<dbReference type="Pfam" id="PF07690">
    <property type="entry name" value="MFS_1"/>
    <property type="match status" value="1"/>
</dbReference>
<dbReference type="InterPro" id="IPR011701">
    <property type="entry name" value="MFS"/>
</dbReference>
<evidence type="ECO:0000256" key="3">
    <source>
        <dbReference type="ARBA" id="ARBA00022989"/>
    </source>
</evidence>
<evidence type="ECO:0000313" key="9">
    <source>
        <dbReference type="Proteomes" id="UP000294856"/>
    </source>
</evidence>
<dbReference type="Gene3D" id="1.20.1720.10">
    <property type="entry name" value="Multidrug resistance protein D"/>
    <property type="match status" value="1"/>
</dbReference>
<feature type="transmembrane region" description="Helical" evidence="6">
    <location>
        <begin position="246"/>
        <end position="266"/>
    </location>
</feature>
<dbReference type="InterPro" id="IPR020846">
    <property type="entry name" value="MFS_dom"/>
</dbReference>
<feature type="transmembrane region" description="Helical" evidence="6">
    <location>
        <begin position="154"/>
        <end position="178"/>
    </location>
</feature>
<feature type="transmembrane region" description="Helical" evidence="6">
    <location>
        <begin position="66"/>
        <end position="83"/>
    </location>
</feature>
<dbReference type="PANTHER" id="PTHR42718:SF39">
    <property type="entry name" value="ACTINORHODIN TRANSPORTER-RELATED"/>
    <property type="match status" value="1"/>
</dbReference>
<name>A0A4V2P934_9NOCA</name>
<dbReference type="InterPro" id="IPR036259">
    <property type="entry name" value="MFS_trans_sf"/>
</dbReference>
<evidence type="ECO:0000313" key="8">
    <source>
        <dbReference type="EMBL" id="TCJ88045.1"/>
    </source>
</evidence>
<dbReference type="GO" id="GO:0022857">
    <property type="term" value="F:transmembrane transporter activity"/>
    <property type="evidence" value="ECO:0007669"/>
    <property type="project" value="InterPro"/>
</dbReference>
<dbReference type="SUPFAM" id="SSF103473">
    <property type="entry name" value="MFS general substrate transporter"/>
    <property type="match status" value="1"/>
</dbReference>
<feature type="transmembrane region" description="Helical" evidence="6">
    <location>
        <begin position="220"/>
        <end position="240"/>
    </location>
</feature>
<dbReference type="PROSITE" id="PS50850">
    <property type="entry name" value="MFS"/>
    <property type="match status" value="1"/>
</dbReference>
<keyword evidence="2 6" id="KW-0812">Transmembrane</keyword>
<evidence type="ECO:0000256" key="1">
    <source>
        <dbReference type="ARBA" id="ARBA00004651"/>
    </source>
</evidence>
<evidence type="ECO:0000256" key="5">
    <source>
        <dbReference type="SAM" id="MobiDB-lite"/>
    </source>
</evidence>
<dbReference type="EMBL" id="SMFR01000014">
    <property type="protein sequence ID" value="TCJ88045.1"/>
    <property type="molecule type" value="Genomic_DNA"/>
</dbReference>
<sequence>MVRGSRVSSDVAVPATTRDALPAKSATRATLWCCYGAGFATLFDAAVVAFTAPAVRSALHLADDDIQWFLAALSLTFGLGLAPAGRLGDAYGRRVLFVSGLTVFLIGAVAAALAHDASLLIGGRLIQGFGAGILSAQVLGVIQDTFQGPERLRALVGYTIAGAFAAVAGPMIAGIALWLLPADFAWRVILLLQTPFTLGAIVLGLWGIPRTPRLHRRIDLDLPGIAFLGALVVLVTIPAIDPGLPGRTLMAIGALCALLVVALVRWERGYARRGKTPLFAPALIGSRGYVTGNIVALLWFGSVLAFGTVTTVYFLQVYSIPALAVAAALIPAAVARMVAARWSERLFARSGPALVTHGLVVQTAVLAGSGVAALCWNGWALFAILSVLQFAAGVSSGVVEPPLRTVTLSFAPRSLHGVAASFLQLTQRLSATIFIALSTGILLAVGGTTSTAALLWATAPCAAASLLATTASRGHAFRTSRHTDNPTTSPAAVSQEA</sequence>
<keyword evidence="4 6" id="KW-0472">Membrane</keyword>
<comment type="caution">
    <text evidence="8">The sequence shown here is derived from an EMBL/GenBank/DDBJ whole genome shotgun (WGS) entry which is preliminary data.</text>
</comment>
<dbReference type="AlphaFoldDB" id="A0A4V2P934"/>
<evidence type="ECO:0000256" key="6">
    <source>
        <dbReference type="SAM" id="Phobius"/>
    </source>
</evidence>
<feature type="domain" description="Major facilitator superfamily (MFS) profile" evidence="7">
    <location>
        <begin position="30"/>
        <end position="476"/>
    </location>
</feature>
<feature type="transmembrane region" description="Helical" evidence="6">
    <location>
        <begin position="294"/>
        <end position="314"/>
    </location>
</feature>
<comment type="subcellular location">
    <subcellularLocation>
        <location evidence="1">Cell membrane</location>
        <topology evidence="1">Multi-pass membrane protein</topology>
    </subcellularLocation>
</comment>
<reference evidence="8 9" key="1">
    <citation type="submission" date="2019-03" db="EMBL/GenBank/DDBJ databases">
        <title>Genomic Encyclopedia of Type Strains, Phase IV (KMG-IV): sequencing the most valuable type-strain genomes for metagenomic binning, comparative biology and taxonomic classification.</title>
        <authorList>
            <person name="Goeker M."/>
        </authorList>
    </citation>
    <scope>NUCLEOTIDE SEQUENCE [LARGE SCALE GENOMIC DNA]</scope>
    <source>
        <strain evidence="8 9">DSM 44684</strain>
    </source>
</reference>
<keyword evidence="3 6" id="KW-1133">Transmembrane helix</keyword>
<evidence type="ECO:0000259" key="7">
    <source>
        <dbReference type="PROSITE" id="PS50850"/>
    </source>
</evidence>
<feature type="transmembrane region" description="Helical" evidence="6">
    <location>
        <begin position="379"/>
        <end position="399"/>
    </location>
</feature>
<protein>
    <submittedName>
        <fullName evidence="8">MFS transporter</fullName>
    </submittedName>
</protein>
<evidence type="ECO:0000256" key="4">
    <source>
        <dbReference type="ARBA" id="ARBA00023136"/>
    </source>
</evidence>
<dbReference type="PANTHER" id="PTHR42718">
    <property type="entry name" value="MAJOR FACILITATOR SUPERFAMILY MULTIDRUG TRANSPORTER MFSC"/>
    <property type="match status" value="1"/>
</dbReference>
<feature type="compositionally biased region" description="Polar residues" evidence="5">
    <location>
        <begin position="485"/>
        <end position="497"/>
    </location>
</feature>
<feature type="transmembrane region" description="Helical" evidence="6">
    <location>
        <begin position="320"/>
        <end position="339"/>
    </location>
</feature>
<feature type="transmembrane region" description="Helical" evidence="6">
    <location>
        <begin position="121"/>
        <end position="142"/>
    </location>
</feature>
<dbReference type="STRING" id="1210063.GCA_001612665_06592"/>
<accession>A0A4V2P934</accession>
<dbReference type="Proteomes" id="UP000294856">
    <property type="component" value="Unassembled WGS sequence"/>
</dbReference>
<feature type="transmembrane region" description="Helical" evidence="6">
    <location>
        <begin position="32"/>
        <end position="54"/>
    </location>
</feature>
<gene>
    <name evidence="8" type="ORF">DFR71_6684</name>
</gene>
<feature type="transmembrane region" description="Helical" evidence="6">
    <location>
        <begin position="351"/>
        <end position="373"/>
    </location>
</feature>
<feature type="transmembrane region" description="Helical" evidence="6">
    <location>
        <begin position="429"/>
        <end position="447"/>
    </location>
</feature>
<feature type="transmembrane region" description="Helical" evidence="6">
    <location>
        <begin position="184"/>
        <end position="208"/>
    </location>
</feature>
<feature type="transmembrane region" description="Helical" evidence="6">
    <location>
        <begin position="95"/>
        <end position="115"/>
    </location>
</feature>
<proteinExistence type="predicted"/>
<feature type="region of interest" description="Disordered" evidence="5">
    <location>
        <begin position="477"/>
        <end position="497"/>
    </location>
</feature>
<keyword evidence="9" id="KW-1185">Reference proteome</keyword>